<feature type="region of interest" description="Disordered" evidence="1">
    <location>
        <begin position="1"/>
        <end position="20"/>
    </location>
</feature>
<proteinExistence type="predicted"/>
<feature type="region of interest" description="Disordered" evidence="1">
    <location>
        <begin position="48"/>
        <end position="88"/>
    </location>
</feature>
<gene>
    <name evidence="3" type="ORF">D3273_22260</name>
</gene>
<dbReference type="PANTHER" id="PTHR38593">
    <property type="entry name" value="BLR2558 PROTEIN"/>
    <property type="match status" value="1"/>
</dbReference>
<dbReference type="PANTHER" id="PTHR38593:SF1">
    <property type="entry name" value="BLR2558 PROTEIN"/>
    <property type="match status" value="1"/>
</dbReference>
<dbReference type="OrthoDB" id="7376531at2"/>
<organism evidence="3 4">
    <name type="scientific">Lichenibacterium minor</name>
    <dbReference type="NCBI Taxonomy" id="2316528"/>
    <lineage>
        <taxon>Bacteria</taxon>
        <taxon>Pseudomonadati</taxon>
        <taxon>Pseudomonadota</taxon>
        <taxon>Alphaproteobacteria</taxon>
        <taxon>Hyphomicrobiales</taxon>
        <taxon>Lichenihabitantaceae</taxon>
        <taxon>Lichenibacterium</taxon>
    </lineage>
</organism>
<dbReference type="Pfam" id="PF13628">
    <property type="entry name" value="DUF4142"/>
    <property type="match status" value="1"/>
</dbReference>
<dbReference type="AlphaFoldDB" id="A0A4Q2U056"/>
<evidence type="ECO:0000256" key="1">
    <source>
        <dbReference type="SAM" id="MobiDB-lite"/>
    </source>
</evidence>
<evidence type="ECO:0000259" key="2">
    <source>
        <dbReference type="Pfam" id="PF13628"/>
    </source>
</evidence>
<dbReference type="EMBL" id="QYBB01000040">
    <property type="protein sequence ID" value="RYC29789.1"/>
    <property type="molecule type" value="Genomic_DNA"/>
</dbReference>
<reference evidence="3 4" key="2">
    <citation type="submission" date="2019-02" db="EMBL/GenBank/DDBJ databases">
        <title>'Lichenibacterium ramalinii' gen. nov. sp. nov., 'Lichenibacterium minor' gen. nov. sp. nov.</title>
        <authorList>
            <person name="Pankratov T."/>
        </authorList>
    </citation>
    <scope>NUCLEOTIDE SEQUENCE [LARGE SCALE GENOMIC DNA]</scope>
    <source>
        <strain evidence="3 4">RmlP026</strain>
    </source>
</reference>
<dbReference type="InterPro" id="IPR012347">
    <property type="entry name" value="Ferritin-like"/>
</dbReference>
<dbReference type="InterPro" id="IPR025419">
    <property type="entry name" value="DUF4142"/>
</dbReference>
<keyword evidence="4" id="KW-1185">Reference proteome</keyword>
<feature type="domain" description="DUF4142" evidence="2">
    <location>
        <begin position="116"/>
        <end position="250"/>
    </location>
</feature>
<evidence type="ECO:0000313" key="4">
    <source>
        <dbReference type="Proteomes" id="UP000290759"/>
    </source>
</evidence>
<dbReference type="Proteomes" id="UP000290759">
    <property type="component" value="Unassembled WGS sequence"/>
</dbReference>
<sequence length="250" mass="26790">MRPCHRGHALASGSKRAGGASGAFQSAMVLTGRADFVWPTALEDHRRIRSHRGGEGEPALSEGVRVSSPKASELAVGASGSTGPRNREDDMIKLAGAAALALVTSGAWAQSPPLSNADFVMHASVGNTFEIEESKLALDRATDPRIKAFAKKMISDHTTAEKSLEEAAGKDKLKTEPMLDNAHQAMLDNLKTFHGTDFDKIYMADQIAAHTETVALVSDYKVNGKDVSLKGWADKTLPVVKEHLEMIEAM</sequence>
<reference evidence="3 4" key="1">
    <citation type="submission" date="2018-12" db="EMBL/GenBank/DDBJ databases">
        <authorList>
            <person name="Grouzdev D.S."/>
            <person name="Krutkina M.S."/>
        </authorList>
    </citation>
    <scope>NUCLEOTIDE SEQUENCE [LARGE SCALE GENOMIC DNA]</scope>
    <source>
        <strain evidence="3 4">RmlP026</strain>
    </source>
</reference>
<accession>A0A4Q2U056</accession>
<protein>
    <submittedName>
        <fullName evidence="3">DUF4142 domain-containing protein</fullName>
    </submittedName>
</protein>
<comment type="caution">
    <text evidence="3">The sequence shown here is derived from an EMBL/GenBank/DDBJ whole genome shotgun (WGS) entry which is preliminary data.</text>
</comment>
<dbReference type="Gene3D" id="1.20.1260.10">
    <property type="match status" value="1"/>
</dbReference>
<name>A0A4Q2U056_9HYPH</name>
<evidence type="ECO:0000313" key="3">
    <source>
        <dbReference type="EMBL" id="RYC29789.1"/>
    </source>
</evidence>